<dbReference type="InterPro" id="IPR053472">
    <property type="entry name" value="DAC_CdaS-like"/>
</dbReference>
<keyword evidence="3 6" id="KW-0548">Nucleotidyltransferase</keyword>
<comment type="caution">
    <text evidence="8">The sequence shown here is derived from an EMBL/GenBank/DDBJ whole genome shotgun (WGS) entry which is preliminary data.</text>
</comment>
<keyword evidence="6" id="KW-1133">Transmembrane helix</keyword>
<sequence>MGLIKPALSFSLINQLKKDLGDLSLRIDRLMHAMDSPNSSLLNEFEEIHNVFHDIQVSTASHYLNSYLAPFTNQFEVLSKAIQHLSDRNHGALIVIQRNDALDPYIHSGIAINADLSFPLLESIFHTGSPLHDGAVLVCDSTIVSAANVLPVSKQKVVEKKLGTRHRAALGLSEQSDALILIVSEETGRATFAFAGELYPIRTNGVT</sequence>
<comment type="subunit">
    <text evidence="6">Probably oligomerizes.</text>
</comment>
<dbReference type="GO" id="GO:0004016">
    <property type="term" value="F:adenylate cyclase activity"/>
    <property type="evidence" value="ECO:0007669"/>
    <property type="project" value="UniProtKB-UniRule"/>
</dbReference>
<dbReference type="HAMAP" id="MF_00838">
    <property type="entry name" value="DacB"/>
    <property type="match status" value="1"/>
</dbReference>
<dbReference type="PROSITE" id="PS51794">
    <property type="entry name" value="DAC"/>
    <property type="match status" value="1"/>
</dbReference>
<keyword evidence="6" id="KW-1003">Cell membrane</keyword>
<evidence type="ECO:0000256" key="6">
    <source>
        <dbReference type="HAMAP-Rule" id="MF_00838"/>
    </source>
</evidence>
<dbReference type="NCBIfam" id="NF038328">
    <property type="entry name" value="c-di-AMP_CdaS"/>
    <property type="match status" value="1"/>
</dbReference>
<dbReference type="SUPFAM" id="SSF143597">
    <property type="entry name" value="YojJ-like"/>
    <property type="match status" value="1"/>
</dbReference>
<dbReference type="RefSeq" id="WP_118889313.1">
    <property type="nucleotide sequence ID" value="NZ_JAMAWL010000004.1"/>
</dbReference>
<evidence type="ECO:0000313" key="8">
    <source>
        <dbReference type="EMBL" id="RHW32261.1"/>
    </source>
</evidence>
<dbReference type="InterPro" id="IPR019457">
    <property type="entry name" value="CdaS_N"/>
</dbReference>
<accession>A0A417YH99</accession>
<protein>
    <recommendedName>
        <fullName evidence="6">Diadenylate cyclase</fullName>
        <shortName evidence="6">DAC</shortName>
        <ecNumber evidence="6">2.7.7.85</ecNumber>
    </recommendedName>
    <alternativeName>
        <fullName evidence="6">Cyclic-di-AMP synthase</fullName>
        <shortName evidence="6">c-di-AMP synthase</shortName>
    </alternativeName>
</protein>
<evidence type="ECO:0000256" key="5">
    <source>
        <dbReference type="ARBA" id="ARBA00022840"/>
    </source>
</evidence>
<keyword evidence="6" id="KW-0812">Transmembrane</keyword>
<evidence type="ECO:0000256" key="4">
    <source>
        <dbReference type="ARBA" id="ARBA00022741"/>
    </source>
</evidence>
<dbReference type="GO" id="GO:0006171">
    <property type="term" value="P:cAMP biosynthetic process"/>
    <property type="evidence" value="ECO:0007669"/>
    <property type="project" value="InterPro"/>
</dbReference>
<dbReference type="PANTHER" id="PTHR34185">
    <property type="entry name" value="DIADENYLATE CYCLASE"/>
    <property type="match status" value="1"/>
</dbReference>
<dbReference type="InterPro" id="IPR034693">
    <property type="entry name" value="CdaS"/>
</dbReference>
<dbReference type="Gene3D" id="3.40.1700.10">
    <property type="entry name" value="DNA integrity scanning protein, DisA, N-terminal domain"/>
    <property type="match status" value="1"/>
</dbReference>
<organism evidence="8 9">
    <name type="scientific">Oceanobacillus profundus</name>
    <dbReference type="NCBI Taxonomy" id="372463"/>
    <lineage>
        <taxon>Bacteria</taxon>
        <taxon>Bacillati</taxon>
        <taxon>Bacillota</taxon>
        <taxon>Bacilli</taxon>
        <taxon>Bacillales</taxon>
        <taxon>Bacillaceae</taxon>
        <taxon>Oceanobacillus</taxon>
    </lineage>
</organism>
<dbReference type="EMBL" id="QWEH01000006">
    <property type="protein sequence ID" value="RHW32261.1"/>
    <property type="molecule type" value="Genomic_DNA"/>
</dbReference>
<evidence type="ECO:0000259" key="7">
    <source>
        <dbReference type="PROSITE" id="PS51794"/>
    </source>
</evidence>
<dbReference type="EC" id="2.7.7.85" evidence="6"/>
<dbReference type="InterPro" id="IPR003390">
    <property type="entry name" value="DNA_integrity_scan_DisA_N"/>
</dbReference>
<keyword evidence="6" id="KW-0472">Membrane</keyword>
<proteinExistence type="inferred from homology"/>
<keyword evidence="4 6" id="KW-0547">Nucleotide-binding</keyword>
<evidence type="ECO:0000256" key="1">
    <source>
        <dbReference type="ARBA" id="ARBA00000877"/>
    </source>
</evidence>
<feature type="domain" description="DAC" evidence="7">
    <location>
        <begin position="45"/>
        <end position="204"/>
    </location>
</feature>
<dbReference type="Pfam" id="PF02457">
    <property type="entry name" value="DAC"/>
    <property type="match status" value="1"/>
</dbReference>
<reference evidence="8 9" key="1">
    <citation type="journal article" date="2007" name="Int. J. Syst. Evol. Microbiol.">
        <title>Oceanobacillus profundus sp. nov., isolated from a deep-sea sediment core.</title>
        <authorList>
            <person name="Kim Y.G."/>
            <person name="Choi D.H."/>
            <person name="Hyun S."/>
            <person name="Cho B.C."/>
        </authorList>
    </citation>
    <scope>NUCLEOTIDE SEQUENCE [LARGE SCALE GENOMIC DNA]</scope>
    <source>
        <strain evidence="8 9">DSM 18246</strain>
    </source>
</reference>
<comment type="catalytic activity">
    <reaction evidence="1 6">
        <text>2 ATP = 3',3'-c-di-AMP + 2 diphosphate</text>
        <dbReference type="Rhea" id="RHEA:35655"/>
        <dbReference type="ChEBI" id="CHEBI:30616"/>
        <dbReference type="ChEBI" id="CHEBI:33019"/>
        <dbReference type="ChEBI" id="CHEBI:71500"/>
        <dbReference type="EC" id="2.7.7.85"/>
    </reaction>
</comment>
<dbReference type="InterPro" id="IPR036888">
    <property type="entry name" value="DNA_integrity_DisA_N_sf"/>
</dbReference>
<gene>
    <name evidence="6" type="primary">dacB</name>
    <name evidence="8" type="ORF">D1B32_10875</name>
</gene>
<dbReference type="AlphaFoldDB" id="A0A417YH99"/>
<dbReference type="Pfam" id="PF10372">
    <property type="entry name" value="CdaS_N"/>
    <property type="match status" value="1"/>
</dbReference>
<comment type="function">
    <text evidence="6">Catalyzes the condensation of 2 ATP molecules into cyclic di-AMP (c-di-AMP), a second messenger used to regulate differing processes in different bacteria.</text>
</comment>
<comment type="similarity">
    <text evidence="6">Belongs to the adenylate cyclase family. DacB/CdaS subfamily.</text>
</comment>
<keyword evidence="9" id="KW-1185">Reference proteome</keyword>
<dbReference type="Proteomes" id="UP000285456">
    <property type="component" value="Unassembled WGS sequence"/>
</dbReference>
<keyword evidence="2 6" id="KW-0808">Transferase</keyword>
<dbReference type="GO" id="GO:0005524">
    <property type="term" value="F:ATP binding"/>
    <property type="evidence" value="ECO:0007669"/>
    <property type="project" value="UniProtKB-UniRule"/>
</dbReference>
<name>A0A417YH99_9BACI</name>
<evidence type="ECO:0000256" key="2">
    <source>
        <dbReference type="ARBA" id="ARBA00022679"/>
    </source>
</evidence>
<evidence type="ECO:0000256" key="3">
    <source>
        <dbReference type="ARBA" id="ARBA00022695"/>
    </source>
</evidence>
<evidence type="ECO:0000313" key="9">
    <source>
        <dbReference type="Proteomes" id="UP000285456"/>
    </source>
</evidence>
<dbReference type="GO" id="GO:0106408">
    <property type="term" value="F:diadenylate cyclase activity"/>
    <property type="evidence" value="ECO:0007669"/>
    <property type="project" value="UniProtKB-EC"/>
</dbReference>
<dbReference type="PANTHER" id="PTHR34185:SF2">
    <property type="entry name" value="CYCLIC DI-AMP SYNTHASE CDAS"/>
    <property type="match status" value="1"/>
</dbReference>
<dbReference type="OrthoDB" id="9807385at2"/>
<dbReference type="InterPro" id="IPR050338">
    <property type="entry name" value="DisA"/>
</dbReference>
<dbReference type="Gene3D" id="1.10.287.770">
    <property type="entry name" value="YojJ-like"/>
    <property type="match status" value="1"/>
</dbReference>
<keyword evidence="5 6" id="KW-0067">ATP-binding</keyword>